<proteinExistence type="predicted"/>
<protein>
    <submittedName>
        <fullName evidence="1">Uncharacterized protein</fullName>
    </submittedName>
</protein>
<evidence type="ECO:0000313" key="1">
    <source>
        <dbReference type="EMBL" id="AGA18413.1"/>
    </source>
</evidence>
<name>S4TF55_9VIRU</name>
<dbReference type="EMBL" id="JX904486">
    <property type="protein sequence ID" value="AGA18413.1"/>
    <property type="molecule type" value="Genomic_DNA"/>
</dbReference>
<accession>S4TF55</accession>
<sequence>MQGEEGELPDPSGETLLAERSGRLIVPTRKGRIRKYRSGFAAIPVTATLSVDVLAADTVAEQNIFTNDFKDNFFVTSIVGQWTKRDGVAGQGPLQLGFAHNDYTVGEIAEKLFADEMNDRGNMIAAEQGRRKVRISGSFPQIEADEVLFDGKPVKTTLKFGIGADGNISMWVMNRSGAATTGSCKVQFMGTVYGRYT</sequence>
<organism evidence="1">
    <name type="scientific">uncultured marine virus</name>
    <dbReference type="NCBI Taxonomy" id="186617"/>
    <lineage>
        <taxon>Viruses</taxon>
        <taxon>environmental samples</taxon>
    </lineage>
</organism>
<reference evidence="1" key="1">
    <citation type="journal article" date="2013" name="ISME J.">
        <title>Previously unknown and highly divergent ssDNA viruses populate the oceans.</title>
        <authorList>
            <person name="Labonte J.M."/>
            <person name="Suttle C.A."/>
        </authorList>
    </citation>
    <scope>NUCLEOTIDE SEQUENCE</scope>
</reference>